<dbReference type="Pfam" id="PF00561">
    <property type="entry name" value="Abhydrolase_1"/>
    <property type="match status" value="2"/>
</dbReference>
<feature type="domain" description="AB hydrolase-1" evidence="2">
    <location>
        <begin position="310"/>
        <end position="367"/>
    </location>
</feature>
<evidence type="ECO:0000256" key="1">
    <source>
        <dbReference type="ARBA" id="ARBA00038097"/>
    </source>
</evidence>
<dbReference type="Proteomes" id="UP000187429">
    <property type="component" value="Unassembled WGS sequence"/>
</dbReference>
<sequence length="382" mass="43684">MKDFFTRLYIPTTRKDAEKAEKQILELSGLDVKYPEDLENSNHQKSDSITSKLFNLHFDKDNYLRTLHIKNNNINAAKKEASEPINLVITHGFGTALGFFFKNYKELSEIDGINMYSIDWLGMGLSSRPEFEIDKSLPIEKQISKAEDFFVDSLENWRQEMGIEKMNLLGHSFGGYMSSIYALKYPERVNKLILESPMGLPETPESVNSFLETGEIPELQMTINPSSDALVSGKNPDFFHRLRDLSPTYKLLLKGSVSLWNSSYTPQGIVRSLNPDEMKALSQYMYHVSAQKGSGEYSLGILLKPFAFARIPLITRLHNLTMPTYFIYGDRDWMDVNAGISASKSMKNHTQFYLVSNAGHNMHIDNPREFNQYVKNIITEEP</sequence>
<proteinExistence type="inferred from homology"/>
<accession>A0A1R1X4R6</accession>
<dbReference type="OrthoDB" id="7457040at2759"/>
<name>A0A1R1X4R6_9FUNG</name>
<dbReference type="PANTHER" id="PTHR42886">
    <property type="entry name" value="RE40534P-RELATED"/>
    <property type="match status" value="1"/>
</dbReference>
<dbReference type="PANTHER" id="PTHR42886:SF29">
    <property type="entry name" value="PUMMELIG, ISOFORM A"/>
    <property type="match status" value="1"/>
</dbReference>
<dbReference type="GO" id="GO:0042171">
    <property type="term" value="F:lysophosphatidic acid acyltransferase activity"/>
    <property type="evidence" value="ECO:0007669"/>
    <property type="project" value="TreeGrafter"/>
</dbReference>
<dbReference type="Gene3D" id="3.40.50.1820">
    <property type="entry name" value="alpha/beta hydrolase"/>
    <property type="match status" value="1"/>
</dbReference>
<evidence type="ECO:0000259" key="2">
    <source>
        <dbReference type="Pfam" id="PF00561"/>
    </source>
</evidence>
<dbReference type="SUPFAM" id="SSF53474">
    <property type="entry name" value="alpha/beta-Hydrolases"/>
    <property type="match status" value="1"/>
</dbReference>
<evidence type="ECO:0000313" key="3">
    <source>
        <dbReference type="EMBL" id="OMJ09625.1"/>
    </source>
</evidence>
<dbReference type="InterPro" id="IPR029058">
    <property type="entry name" value="AB_hydrolase_fold"/>
</dbReference>
<dbReference type="AlphaFoldDB" id="A0A1R1X4R6"/>
<reference evidence="4" key="1">
    <citation type="submission" date="2017-01" db="EMBL/GenBank/DDBJ databases">
        <authorList>
            <person name="Wang Y."/>
            <person name="White M."/>
            <person name="Kvist S."/>
            <person name="Moncalvo J.-M."/>
        </authorList>
    </citation>
    <scope>NUCLEOTIDE SEQUENCE [LARGE SCALE GENOMIC DNA]</scope>
    <source>
        <strain evidence="4">ID-206-W2</strain>
    </source>
</reference>
<organism evidence="3 4">
    <name type="scientific">Smittium culicis</name>
    <dbReference type="NCBI Taxonomy" id="133412"/>
    <lineage>
        <taxon>Eukaryota</taxon>
        <taxon>Fungi</taxon>
        <taxon>Fungi incertae sedis</taxon>
        <taxon>Zoopagomycota</taxon>
        <taxon>Kickxellomycotina</taxon>
        <taxon>Harpellomycetes</taxon>
        <taxon>Harpellales</taxon>
        <taxon>Legeriomycetaceae</taxon>
        <taxon>Smittium</taxon>
    </lineage>
</organism>
<dbReference type="GO" id="GO:0052689">
    <property type="term" value="F:carboxylic ester hydrolase activity"/>
    <property type="evidence" value="ECO:0007669"/>
    <property type="project" value="TreeGrafter"/>
</dbReference>
<keyword evidence="4" id="KW-1185">Reference proteome</keyword>
<feature type="domain" description="AB hydrolase-1" evidence="2">
    <location>
        <begin position="87"/>
        <end position="205"/>
    </location>
</feature>
<gene>
    <name evidence="3" type="ORF">AYI69_g10573</name>
</gene>
<dbReference type="GO" id="GO:0055088">
    <property type="term" value="P:lipid homeostasis"/>
    <property type="evidence" value="ECO:0007669"/>
    <property type="project" value="TreeGrafter"/>
</dbReference>
<comment type="caution">
    <text evidence="3">The sequence shown here is derived from an EMBL/GenBank/DDBJ whole genome shotgun (WGS) entry which is preliminary data.</text>
</comment>
<dbReference type="GO" id="GO:0005739">
    <property type="term" value="C:mitochondrion"/>
    <property type="evidence" value="ECO:0007669"/>
    <property type="project" value="TreeGrafter"/>
</dbReference>
<evidence type="ECO:0000313" key="4">
    <source>
        <dbReference type="Proteomes" id="UP000187429"/>
    </source>
</evidence>
<dbReference type="GO" id="GO:0006654">
    <property type="term" value="P:phosphatidic acid biosynthetic process"/>
    <property type="evidence" value="ECO:0007669"/>
    <property type="project" value="TreeGrafter"/>
</dbReference>
<protein>
    <submittedName>
        <fullName evidence="3">Putative cardiolipin-specific deacylase, mitochondrial</fullName>
    </submittedName>
</protein>
<dbReference type="EMBL" id="LSSM01006969">
    <property type="protein sequence ID" value="OMJ09625.1"/>
    <property type="molecule type" value="Genomic_DNA"/>
</dbReference>
<dbReference type="InterPro" id="IPR000073">
    <property type="entry name" value="AB_hydrolase_1"/>
</dbReference>
<comment type="similarity">
    <text evidence="1">Belongs to the peptidase S33 family. ABHD4/ABHD5 subfamily.</text>
</comment>